<evidence type="ECO:0000256" key="2">
    <source>
        <dbReference type="RuleBase" id="RU362097"/>
    </source>
</evidence>
<dbReference type="Pfam" id="PF02321">
    <property type="entry name" value="OEP"/>
    <property type="match status" value="2"/>
</dbReference>
<dbReference type="InterPro" id="IPR010131">
    <property type="entry name" value="MdtP/NodT-like"/>
</dbReference>
<dbReference type="GO" id="GO:0005886">
    <property type="term" value="C:plasma membrane"/>
    <property type="evidence" value="ECO:0007669"/>
    <property type="project" value="UniProtKB-SubCell"/>
</dbReference>
<comment type="similarity">
    <text evidence="1 2">Belongs to the outer membrane factor (OMF) (TC 1.B.17) family.</text>
</comment>
<dbReference type="Gene3D" id="2.20.200.10">
    <property type="entry name" value="Outer membrane efflux proteins (OEP)"/>
    <property type="match status" value="1"/>
</dbReference>
<dbReference type="Gene3D" id="1.20.1600.10">
    <property type="entry name" value="Outer membrane efflux proteins (OEP)"/>
    <property type="match status" value="1"/>
</dbReference>
<dbReference type="SUPFAM" id="SSF56954">
    <property type="entry name" value="Outer membrane efflux proteins (OEP)"/>
    <property type="match status" value="1"/>
</dbReference>
<evidence type="ECO:0000313" key="5">
    <source>
        <dbReference type="Proteomes" id="UP000001868"/>
    </source>
</evidence>
<keyword evidence="2" id="KW-0564">Palmitate</keyword>
<dbReference type="NCBIfam" id="TIGR01845">
    <property type="entry name" value="outer_NodT"/>
    <property type="match status" value="1"/>
</dbReference>
<sequence>MRGARAAPLIAFASLALTACATAGPDFRRPQAKTPAAWSPKPSPTTTSRAVQEPVRSSDWWAAFDDPVLTSLIRRASEANLDLRQAMLRIAEARAERAAVAGAGRPSLNAVASWQGQRVSENTPTGKLFGALEALPGLAGLPAAAPANPYGQFQLGFDASWELDLFGRVRRAVEAADADGEATLEDRRDIQVTVLGEVGRIYIDLRGAQLKRATATQNLAAAREIMRVAGDRRRLGLSTQVDVARAAAQSSLIESQLPLIDRQIATDINALSRLLGLEPGALRAELETVGSVPAPPAEVAIGLPAELICRRPDIRAAEARWHAAVARQGVASAERYPRLTLLATGGYQAQDLTNLVDWASRFGVIGPQAQLPLLDGGRRRARMQAAAYRAQAAGVAYGRTVLGALHEVDGALTAFAEEQTRRAALARAVDQNRAAFQLTRWRYENGLDSILEVLDAERTLHDSELLLVESTSAVSIHLVALHKALGGGWDEGATTVAACQR</sequence>
<geneLocation type="plasmid" evidence="5">
    <name>pHLK1</name>
</geneLocation>
<keyword evidence="2" id="KW-1134">Transmembrane beta strand</keyword>
<reference evidence="4 5" key="1">
    <citation type="journal article" date="2008" name="BMC Genomics">
        <title>Complete genome of Phenylobacterium zucineum - a novel facultative intracellular bacterium isolated from human erythroleukemia cell line K562.</title>
        <authorList>
            <person name="Luo Y."/>
            <person name="Xu X."/>
            <person name="Ding Z."/>
            <person name="Liu Z."/>
            <person name="Zhang B."/>
            <person name="Yan Z."/>
            <person name="Sun J."/>
            <person name="Hu S."/>
            <person name="Hu X."/>
        </authorList>
    </citation>
    <scope>NUCLEOTIDE SEQUENCE [LARGE SCALE GENOMIC DNA]</scope>
    <source>
        <strain evidence="5">HLK1</strain>
        <plasmid evidence="5">HLK1</plasmid>
        <plasmid evidence="5">Plasmid pHLK1</plasmid>
    </source>
</reference>
<dbReference type="PROSITE" id="PS51257">
    <property type="entry name" value="PROKAR_LIPOPROTEIN"/>
    <property type="match status" value="1"/>
</dbReference>
<keyword evidence="5" id="KW-1185">Reference proteome</keyword>
<gene>
    <name evidence="4" type="ordered locus">PHZ_p0152</name>
</gene>
<dbReference type="eggNOG" id="COG1538">
    <property type="taxonomic scope" value="Bacteria"/>
</dbReference>
<dbReference type="EMBL" id="CP000748">
    <property type="protein sequence ID" value="ACG80095.1"/>
    <property type="molecule type" value="Genomic_DNA"/>
</dbReference>
<feature type="region of interest" description="Disordered" evidence="3">
    <location>
        <begin position="28"/>
        <end position="52"/>
    </location>
</feature>
<evidence type="ECO:0000256" key="1">
    <source>
        <dbReference type="ARBA" id="ARBA00007613"/>
    </source>
</evidence>
<dbReference type="GO" id="GO:0015562">
    <property type="term" value="F:efflux transmembrane transporter activity"/>
    <property type="evidence" value="ECO:0007669"/>
    <property type="project" value="InterPro"/>
</dbReference>
<organism evidence="4 5">
    <name type="scientific">Phenylobacterium zucineum (strain HLK1)</name>
    <dbReference type="NCBI Taxonomy" id="450851"/>
    <lineage>
        <taxon>Bacteria</taxon>
        <taxon>Pseudomonadati</taxon>
        <taxon>Pseudomonadota</taxon>
        <taxon>Alphaproteobacteria</taxon>
        <taxon>Caulobacterales</taxon>
        <taxon>Caulobacteraceae</taxon>
        <taxon>Phenylobacterium</taxon>
    </lineage>
</organism>
<dbReference type="InterPro" id="IPR003423">
    <property type="entry name" value="OMP_efflux"/>
</dbReference>
<protein>
    <submittedName>
        <fullName evidence="4">Heavy metal efflux system, outer membrane protein</fullName>
    </submittedName>
</protein>
<feature type="signal peptide" evidence="2">
    <location>
        <begin position="1"/>
        <end position="23"/>
    </location>
</feature>
<keyword evidence="4" id="KW-0614">Plasmid</keyword>
<keyword evidence="2" id="KW-0472">Membrane</keyword>
<comment type="subcellular location">
    <subcellularLocation>
        <location evidence="2">Cell membrane</location>
        <topology evidence="2">Lipid-anchor</topology>
    </subcellularLocation>
</comment>
<dbReference type="PANTHER" id="PTHR30203">
    <property type="entry name" value="OUTER MEMBRANE CATION EFFLUX PROTEIN"/>
    <property type="match status" value="1"/>
</dbReference>
<dbReference type="KEGG" id="pzu:PHZ_p0152"/>
<accession>B4RIC0</accession>
<keyword evidence="2" id="KW-0732">Signal</keyword>
<dbReference type="Proteomes" id="UP000001868">
    <property type="component" value="Plasmid pHLK1"/>
</dbReference>
<evidence type="ECO:0000313" key="4">
    <source>
        <dbReference type="EMBL" id="ACG80095.1"/>
    </source>
</evidence>
<feature type="chain" id="PRO_5001437060" evidence="2">
    <location>
        <begin position="24"/>
        <end position="501"/>
    </location>
</feature>
<dbReference type="PANTHER" id="PTHR30203:SF25">
    <property type="entry name" value="OUTER MEMBRANE PROTEIN-RELATED"/>
    <property type="match status" value="1"/>
</dbReference>
<proteinExistence type="inferred from homology"/>
<name>B4RIC0_PHEZH</name>
<keyword evidence="2" id="KW-0812">Transmembrane</keyword>
<dbReference type="AlphaFoldDB" id="B4RIC0"/>
<evidence type="ECO:0000256" key="3">
    <source>
        <dbReference type="SAM" id="MobiDB-lite"/>
    </source>
</evidence>
<dbReference type="HOGENOM" id="CLU_012817_13_0_5"/>
<keyword evidence="2" id="KW-0449">Lipoprotein</keyword>